<organism evidence="1 2">
    <name type="scientific">Candidatus Synechococcus spongiarum</name>
    <dbReference type="NCBI Taxonomy" id="431041"/>
    <lineage>
        <taxon>Bacteria</taxon>
        <taxon>Bacillati</taxon>
        <taxon>Cyanobacteriota</taxon>
        <taxon>Cyanophyceae</taxon>
        <taxon>Synechococcales</taxon>
        <taxon>Synechococcaceae</taxon>
        <taxon>Synechococcus</taxon>
    </lineage>
</organism>
<gene>
    <name evidence="1" type="ORF">FLM9_1510</name>
</gene>
<dbReference type="Proteomes" id="UP000182631">
    <property type="component" value="Unassembled WGS sequence"/>
</dbReference>
<reference evidence="2" key="1">
    <citation type="submission" date="2016-02" db="EMBL/GenBank/DDBJ databases">
        <authorList>
            <person name="liu f."/>
        </authorList>
    </citation>
    <scope>NUCLEOTIDE SEQUENCE [LARGE SCALE GENOMIC DNA]</scope>
</reference>
<dbReference type="AlphaFoldDB" id="A0A170TFI3"/>
<proteinExistence type="predicted"/>
<keyword evidence="2" id="KW-1185">Reference proteome</keyword>
<dbReference type="EMBL" id="FITM01000161">
    <property type="protein sequence ID" value="CZB22460.1"/>
    <property type="molecule type" value="Genomic_DNA"/>
</dbReference>
<protein>
    <submittedName>
        <fullName evidence="1">Uncharacterized protein</fullName>
    </submittedName>
</protein>
<evidence type="ECO:0000313" key="2">
    <source>
        <dbReference type="Proteomes" id="UP000182631"/>
    </source>
</evidence>
<sequence length="54" mass="6333">MHDQCWSILPAFSSRRVKNFHPCRGRRRKTGFKANDLTGGKLLVIDQARHKIER</sequence>
<evidence type="ECO:0000313" key="1">
    <source>
        <dbReference type="EMBL" id="CZB22460.1"/>
    </source>
</evidence>
<name>A0A170TFI3_9SYNE</name>
<accession>A0A170TFI3</accession>